<feature type="compositionally biased region" description="Basic and acidic residues" evidence="1">
    <location>
        <begin position="371"/>
        <end position="386"/>
    </location>
</feature>
<dbReference type="STRING" id="520822.A0A195B473"/>
<sequence length="888" mass="101903">MWSNSPVFNSGRGHDSSDYDLMSTVVTNVRAMRCDTYPQSDGIDHSALLHLHARFLTSNRSNVPCVAFLRYECQAAGAFHCNSKRNSDTLLRYSLLLTSPITTLGNRQSMYVQKKEERKKASPSASRIFNIANGPRGNARRGSRLGIKLGLVPNNQKTESNATQVVLTKLELEAAGAYSCEVSADAPSFHTAIVYAAMNVVELPSEMPSIQGLKRKYRVDDPLRLNCTSGRSKPAANLTWYINDRQPLKAHVRTYSPLDTNESEWQISQIGLQFLVSHDHFVSGKLKIRCSASIYDIYWQSTEVSAEEDRPRVIHYEPAATIVGINYLQPPPNFQTGQKKPDGQVGVKEEEEEKKEEEEEEEEEEEDEEMEEKKKEETGGELERENYAQQNIASFPILGYGPRGYRGCWQSMAPDRGCVGIRQALTDISKRDTAVQYVRVLAHERKFRCLATFYYCKVCKKNFSCSSQLSSLPRHAKSVYHKIRIQNELSSTNDKLLFNGDDHLLIKESYTLYKGKFQCKWLDIEEFKYWLRQDPNDDHLYYCLICNESFDATKCENIIINVLCSVETEHVVNRIRNTKFSIFIEELFDICNKWMIFFVRYVDSETLDIYTQLVKLIEIDVKDFSVEKLFHAFQCEMSKLQIEKSLNEINLESSCEKYLDKLMQQGHKDVITTIRENCLVFYVTAAEKIRKRLPVKNIFLSKLNVFRPSIVLFESDRETSINDFSFVIKTIGGFDEDSLKKEWIALPLDLTIEEKESLSKLNFDNMWKNILKRQHPNNVAKYPNLTSVLNCIRSLPNSNADSENTFPIISFLKNLKKKRSALSSTYVKNNCVFKSALKARGDTYINMKVEEKHLSLMAKKLYPAKKHRSTLRLHAVDSNDIVSSSSVD</sequence>
<dbReference type="EMBL" id="KQ976625">
    <property type="protein sequence ID" value="KYM79009.1"/>
    <property type="molecule type" value="Genomic_DNA"/>
</dbReference>
<dbReference type="PANTHER" id="PTHR21261">
    <property type="entry name" value="BEAT PROTEIN"/>
    <property type="match status" value="1"/>
</dbReference>
<dbReference type="Gene3D" id="2.60.40.10">
    <property type="entry name" value="Immunoglobulins"/>
    <property type="match status" value="1"/>
</dbReference>
<proteinExistence type="predicted"/>
<dbReference type="InterPro" id="IPR013783">
    <property type="entry name" value="Ig-like_fold"/>
</dbReference>
<organism evidence="2 3">
    <name type="scientific">Atta colombica</name>
    <dbReference type="NCBI Taxonomy" id="520822"/>
    <lineage>
        <taxon>Eukaryota</taxon>
        <taxon>Metazoa</taxon>
        <taxon>Ecdysozoa</taxon>
        <taxon>Arthropoda</taxon>
        <taxon>Hexapoda</taxon>
        <taxon>Insecta</taxon>
        <taxon>Pterygota</taxon>
        <taxon>Neoptera</taxon>
        <taxon>Endopterygota</taxon>
        <taxon>Hymenoptera</taxon>
        <taxon>Apocrita</taxon>
        <taxon>Aculeata</taxon>
        <taxon>Formicoidea</taxon>
        <taxon>Formicidae</taxon>
        <taxon>Myrmicinae</taxon>
        <taxon>Atta</taxon>
    </lineage>
</organism>
<dbReference type="Proteomes" id="UP000078540">
    <property type="component" value="Unassembled WGS sequence"/>
</dbReference>
<keyword evidence="3" id="KW-1185">Reference proteome</keyword>
<feature type="region of interest" description="Disordered" evidence="1">
    <location>
        <begin position="327"/>
        <end position="386"/>
    </location>
</feature>
<dbReference type="GO" id="GO:0008045">
    <property type="term" value="P:motor neuron axon guidance"/>
    <property type="evidence" value="ECO:0007669"/>
    <property type="project" value="TreeGrafter"/>
</dbReference>
<reference evidence="2 3" key="1">
    <citation type="submission" date="2015-09" db="EMBL/GenBank/DDBJ databases">
        <title>Atta colombica WGS genome.</title>
        <authorList>
            <person name="Nygaard S."/>
            <person name="Hu H."/>
            <person name="Boomsma J."/>
            <person name="Zhang G."/>
        </authorList>
    </citation>
    <scope>NUCLEOTIDE SEQUENCE [LARGE SCALE GENOMIC DNA]</scope>
    <source>
        <strain evidence="2">Treedump-2</strain>
        <tissue evidence="2">Whole body</tissue>
    </source>
</reference>
<evidence type="ECO:0000256" key="1">
    <source>
        <dbReference type="SAM" id="MobiDB-lite"/>
    </source>
</evidence>
<accession>A0A195B473</accession>
<dbReference type="PANTHER" id="PTHR21261:SF8">
    <property type="entry name" value="BEATEN PATH IA, ISOFORM B-RELATED"/>
    <property type="match status" value="1"/>
</dbReference>
<gene>
    <name evidence="2" type="ORF">ALC53_10563</name>
</gene>
<evidence type="ECO:0008006" key="4">
    <source>
        <dbReference type="Google" id="ProtNLM"/>
    </source>
</evidence>
<protein>
    <recommendedName>
        <fullName evidence="4">Ig-like domain-containing protein</fullName>
    </recommendedName>
</protein>
<evidence type="ECO:0000313" key="3">
    <source>
        <dbReference type="Proteomes" id="UP000078540"/>
    </source>
</evidence>
<evidence type="ECO:0000313" key="2">
    <source>
        <dbReference type="EMBL" id="KYM79009.1"/>
    </source>
</evidence>
<dbReference type="AlphaFoldDB" id="A0A195B473"/>
<feature type="compositionally biased region" description="Acidic residues" evidence="1">
    <location>
        <begin position="349"/>
        <end position="370"/>
    </location>
</feature>
<name>A0A195B473_9HYME</name>